<evidence type="ECO:0000313" key="2">
    <source>
        <dbReference type="Proteomes" id="UP001152523"/>
    </source>
</evidence>
<organism evidence="1 2">
    <name type="scientific">Cuscuta epithymum</name>
    <dbReference type="NCBI Taxonomy" id="186058"/>
    <lineage>
        <taxon>Eukaryota</taxon>
        <taxon>Viridiplantae</taxon>
        <taxon>Streptophyta</taxon>
        <taxon>Embryophyta</taxon>
        <taxon>Tracheophyta</taxon>
        <taxon>Spermatophyta</taxon>
        <taxon>Magnoliopsida</taxon>
        <taxon>eudicotyledons</taxon>
        <taxon>Gunneridae</taxon>
        <taxon>Pentapetalae</taxon>
        <taxon>asterids</taxon>
        <taxon>lamiids</taxon>
        <taxon>Solanales</taxon>
        <taxon>Convolvulaceae</taxon>
        <taxon>Cuscuteae</taxon>
        <taxon>Cuscuta</taxon>
        <taxon>Cuscuta subgen. Cuscuta</taxon>
    </lineage>
</organism>
<gene>
    <name evidence="1" type="ORF">CEPIT_LOCUS17406</name>
</gene>
<name>A0AAV0DQK7_9ASTE</name>
<sequence length="12" mass="1317">MDDVPELDLGVD</sequence>
<evidence type="ECO:0000313" key="1">
    <source>
        <dbReference type="EMBL" id="CAH9105982.1"/>
    </source>
</evidence>
<comment type="caution">
    <text evidence="1">The sequence shown here is derived from an EMBL/GenBank/DDBJ whole genome shotgun (WGS) entry which is preliminary data.</text>
</comment>
<accession>A0AAV0DQK7</accession>
<protein>
    <submittedName>
        <fullName evidence="1">Uncharacterized protein</fullName>
    </submittedName>
</protein>
<dbReference type="EMBL" id="CAMAPF010000133">
    <property type="protein sequence ID" value="CAH9105982.1"/>
    <property type="molecule type" value="Genomic_DNA"/>
</dbReference>
<proteinExistence type="predicted"/>
<reference evidence="1" key="1">
    <citation type="submission" date="2022-07" db="EMBL/GenBank/DDBJ databases">
        <authorList>
            <person name="Macas J."/>
            <person name="Novak P."/>
            <person name="Neumann P."/>
        </authorList>
    </citation>
    <scope>NUCLEOTIDE SEQUENCE</scope>
</reference>
<keyword evidence="2" id="KW-1185">Reference proteome</keyword>
<dbReference type="Proteomes" id="UP001152523">
    <property type="component" value="Unassembled WGS sequence"/>
</dbReference>